<dbReference type="OrthoDB" id="3555698at2759"/>
<organism evidence="3 4">
    <name type="scientific">Botryotinia fuckeliana (strain B05.10)</name>
    <name type="common">Noble rot fungus</name>
    <name type="synonym">Botrytis cinerea</name>
    <dbReference type="NCBI Taxonomy" id="332648"/>
    <lineage>
        <taxon>Eukaryota</taxon>
        <taxon>Fungi</taxon>
        <taxon>Dikarya</taxon>
        <taxon>Ascomycota</taxon>
        <taxon>Pezizomycotina</taxon>
        <taxon>Leotiomycetes</taxon>
        <taxon>Helotiales</taxon>
        <taxon>Sclerotiniaceae</taxon>
        <taxon>Botrytis</taxon>
    </lineage>
</organism>
<feature type="compositionally biased region" description="Basic and acidic residues" evidence="2">
    <location>
        <begin position="161"/>
        <end position="174"/>
    </location>
</feature>
<gene>
    <name evidence="3" type="ORF">BCIN_15g04260</name>
</gene>
<dbReference type="GeneID" id="5427253"/>
<feature type="coiled-coil region" evidence="1">
    <location>
        <begin position="35"/>
        <end position="69"/>
    </location>
</feature>
<evidence type="ECO:0000313" key="3">
    <source>
        <dbReference type="EMBL" id="ATZ57917.1"/>
    </source>
</evidence>
<keyword evidence="4" id="KW-1185">Reference proteome</keyword>
<proteinExistence type="predicted"/>
<dbReference type="EMBL" id="CP009819">
    <property type="protein sequence ID" value="ATZ57917.1"/>
    <property type="molecule type" value="Genomic_DNA"/>
</dbReference>
<dbReference type="Proteomes" id="UP000001798">
    <property type="component" value="Chromosome 15"/>
</dbReference>
<protein>
    <submittedName>
        <fullName evidence="3">Uncharacterized protein</fullName>
    </submittedName>
</protein>
<name>A0A384K5U1_BOTFB</name>
<accession>A0A384K5U1</accession>
<feature type="compositionally biased region" description="Polar residues" evidence="2">
    <location>
        <begin position="118"/>
        <end position="131"/>
    </location>
</feature>
<sequence length="344" mass="40291">MNEDKKSLYYPITNRQRYPSIPLESAEVTAPSNQNIELQYQNQQLQEQNNQLQSQYNQIQIQHNRLQTEHSILRLQYSRLQSYFSLRQNALERISLISKVYHAANLIEHDEENDDSLTHASSADRSLYDTSRSQKIEPAIKEERQIAPFIKEDRQIAPLIKEEVIEDDNSRPTPDRGYSPSPAGFSDEEIEDEDYEPIPAPIAPATVARATAGRAIAAPATVAPHELRFSSTKDREENMPIYHRMEFAYCEISMTKEEYFHVKGFNYDAPQTSSMPNTNDDQDRKRIRITWTERDRLNDWRVRNHRKKHELRGGTKYAAARDYWRLNPPFTVQPRKAIDWNKIR</sequence>
<reference evidence="3 4" key="3">
    <citation type="journal article" date="2017" name="Mol. Plant Pathol.">
        <title>A gapless genome sequence of the fungus Botrytis cinerea.</title>
        <authorList>
            <person name="Van Kan J.A."/>
            <person name="Stassen J.H."/>
            <person name="Mosbach A."/>
            <person name="Van Der Lee T.A."/>
            <person name="Faino L."/>
            <person name="Farmer A.D."/>
            <person name="Papasotiriou D.G."/>
            <person name="Zhou S."/>
            <person name="Seidl M.F."/>
            <person name="Cottam E."/>
            <person name="Edel D."/>
            <person name="Hahn M."/>
            <person name="Schwartz D.C."/>
            <person name="Dietrich R.A."/>
            <person name="Widdison S."/>
            <person name="Scalliet G."/>
        </authorList>
    </citation>
    <scope>NUCLEOTIDE SEQUENCE [LARGE SCALE GENOMIC DNA]</scope>
    <source>
        <strain evidence="3 4">B05.10</strain>
    </source>
</reference>
<evidence type="ECO:0000256" key="2">
    <source>
        <dbReference type="SAM" id="MobiDB-lite"/>
    </source>
</evidence>
<dbReference type="AlphaFoldDB" id="A0A384K5U1"/>
<feature type="region of interest" description="Disordered" evidence="2">
    <location>
        <begin position="161"/>
        <end position="190"/>
    </location>
</feature>
<evidence type="ECO:0000313" key="4">
    <source>
        <dbReference type="Proteomes" id="UP000001798"/>
    </source>
</evidence>
<reference evidence="3 4" key="1">
    <citation type="journal article" date="2011" name="PLoS Genet.">
        <title>Genomic analysis of the necrotrophic fungal pathogens Sclerotinia sclerotiorum and Botrytis cinerea.</title>
        <authorList>
            <person name="Amselem J."/>
            <person name="Cuomo C.A."/>
            <person name="van Kan J.A."/>
            <person name="Viaud M."/>
            <person name="Benito E.P."/>
            <person name="Couloux A."/>
            <person name="Coutinho P.M."/>
            <person name="de Vries R.P."/>
            <person name="Dyer P.S."/>
            <person name="Fillinger S."/>
            <person name="Fournier E."/>
            <person name="Gout L."/>
            <person name="Hahn M."/>
            <person name="Kohn L."/>
            <person name="Lapalu N."/>
            <person name="Plummer K.M."/>
            <person name="Pradier J.M."/>
            <person name="Quevillon E."/>
            <person name="Sharon A."/>
            <person name="Simon A."/>
            <person name="ten Have A."/>
            <person name="Tudzynski B."/>
            <person name="Tudzynski P."/>
            <person name="Wincker P."/>
            <person name="Andrew M."/>
            <person name="Anthouard V."/>
            <person name="Beever R.E."/>
            <person name="Beffa R."/>
            <person name="Benoit I."/>
            <person name="Bouzid O."/>
            <person name="Brault B."/>
            <person name="Chen Z."/>
            <person name="Choquer M."/>
            <person name="Collemare J."/>
            <person name="Cotton P."/>
            <person name="Danchin E.G."/>
            <person name="Da Silva C."/>
            <person name="Gautier A."/>
            <person name="Giraud C."/>
            <person name="Giraud T."/>
            <person name="Gonzalez C."/>
            <person name="Grossetete S."/>
            <person name="Guldener U."/>
            <person name="Henrissat B."/>
            <person name="Howlett B.J."/>
            <person name="Kodira C."/>
            <person name="Kretschmer M."/>
            <person name="Lappartient A."/>
            <person name="Leroch M."/>
            <person name="Levis C."/>
            <person name="Mauceli E."/>
            <person name="Neuveglise C."/>
            <person name="Oeser B."/>
            <person name="Pearson M."/>
            <person name="Poulain J."/>
            <person name="Poussereau N."/>
            <person name="Quesneville H."/>
            <person name="Rascle C."/>
            <person name="Schumacher J."/>
            <person name="Segurens B."/>
            <person name="Sexton A."/>
            <person name="Silva E."/>
            <person name="Sirven C."/>
            <person name="Soanes D.M."/>
            <person name="Talbot N.J."/>
            <person name="Templeton M."/>
            <person name="Yandava C."/>
            <person name="Yarden O."/>
            <person name="Zeng Q."/>
            <person name="Rollins J.A."/>
            <person name="Lebrun M.H."/>
            <person name="Dickman M."/>
        </authorList>
    </citation>
    <scope>NUCLEOTIDE SEQUENCE [LARGE SCALE GENOMIC DNA]</scope>
    <source>
        <strain evidence="3 4">B05.10</strain>
    </source>
</reference>
<dbReference type="Gene3D" id="1.20.5.4090">
    <property type="match status" value="1"/>
</dbReference>
<reference evidence="3 4" key="2">
    <citation type="journal article" date="2012" name="Eukaryot. Cell">
        <title>Genome update of Botrytis cinerea strains B05.10 and T4.</title>
        <authorList>
            <person name="Staats M."/>
            <person name="van Kan J.A."/>
        </authorList>
    </citation>
    <scope>NUCLEOTIDE SEQUENCE [LARGE SCALE GENOMIC DNA]</scope>
    <source>
        <strain evidence="3 4">B05.10</strain>
    </source>
</reference>
<feature type="region of interest" description="Disordered" evidence="2">
    <location>
        <begin position="112"/>
        <end position="132"/>
    </location>
</feature>
<dbReference type="VEuPathDB" id="FungiDB:Bcin15g04260"/>
<keyword evidence="1" id="KW-0175">Coiled coil</keyword>
<dbReference type="KEGG" id="bfu:BCIN_15g04260"/>
<evidence type="ECO:0000256" key="1">
    <source>
        <dbReference type="SAM" id="Coils"/>
    </source>
</evidence>
<dbReference type="RefSeq" id="XP_024553438.1">
    <property type="nucleotide sequence ID" value="XM_024697622.1"/>
</dbReference>